<protein>
    <submittedName>
        <fullName evidence="3">Uncharacterized protein</fullName>
    </submittedName>
</protein>
<evidence type="ECO:0000256" key="1">
    <source>
        <dbReference type="SAM" id="Coils"/>
    </source>
</evidence>
<name>A0A6N2RA74_9FIRM</name>
<proteinExistence type="predicted"/>
<feature type="compositionally biased region" description="Basic and acidic residues" evidence="2">
    <location>
        <begin position="47"/>
        <end position="60"/>
    </location>
</feature>
<feature type="coiled-coil region" evidence="1">
    <location>
        <begin position="79"/>
        <end position="137"/>
    </location>
</feature>
<accession>A0A6N2RA74</accession>
<organism evidence="3">
    <name type="scientific">Enterocloster bolteae</name>
    <dbReference type="NCBI Taxonomy" id="208479"/>
    <lineage>
        <taxon>Bacteria</taxon>
        <taxon>Bacillati</taxon>
        <taxon>Bacillota</taxon>
        <taxon>Clostridia</taxon>
        <taxon>Lachnospirales</taxon>
        <taxon>Lachnospiraceae</taxon>
        <taxon>Enterocloster</taxon>
    </lineage>
</organism>
<dbReference type="RefSeq" id="WP_002576967.1">
    <property type="nucleotide sequence ID" value="NZ_CACRTF010000001.1"/>
</dbReference>
<feature type="compositionally biased region" description="Polar residues" evidence="2">
    <location>
        <begin position="1"/>
        <end position="15"/>
    </location>
</feature>
<keyword evidence="1" id="KW-0175">Coiled coil</keyword>
<dbReference type="GeneID" id="23115172"/>
<gene>
    <name evidence="3" type="ORF">CBLFYP116_00079</name>
</gene>
<sequence length="152" mass="17041">MTITPVTYPSVSADSLSKPPAVTTDEAQKLKQKETGEAQKPQSSGIPDHKRFDTYEKGDGKMSASESGIYHPSEEEPKITQCTTNTDKVDAEIKKLKEEKKQILQQLRKADGDAERQAELEKRLAQLDAELQVKDNDTYRKQHATHTTQKAE</sequence>
<evidence type="ECO:0000313" key="3">
    <source>
        <dbReference type="EMBL" id="VYS78023.1"/>
    </source>
</evidence>
<reference evidence="3" key="1">
    <citation type="submission" date="2019-11" db="EMBL/GenBank/DDBJ databases">
        <authorList>
            <person name="Feng L."/>
        </authorList>
    </citation>
    <scope>NUCLEOTIDE SEQUENCE</scope>
    <source>
        <strain evidence="3">CbolteaeLFYP116</strain>
    </source>
</reference>
<feature type="compositionally biased region" description="Basic and acidic residues" evidence="2">
    <location>
        <begin position="26"/>
        <end position="37"/>
    </location>
</feature>
<feature type="region of interest" description="Disordered" evidence="2">
    <location>
        <begin position="1"/>
        <end position="78"/>
    </location>
</feature>
<dbReference type="AlphaFoldDB" id="A0A6N2RA74"/>
<evidence type="ECO:0000256" key="2">
    <source>
        <dbReference type="SAM" id="MobiDB-lite"/>
    </source>
</evidence>
<dbReference type="EMBL" id="CACRTF010000001">
    <property type="protein sequence ID" value="VYS78023.1"/>
    <property type="molecule type" value="Genomic_DNA"/>
</dbReference>